<evidence type="ECO:0000313" key="2">
    <source>
        <dbReference type="Proteomes" id="UP001198862"/>
    </source>
</evidence>
<evidence type="ECO:0000313" key="1">
    <source>
        <dbReference type="EMBL" id="MCC8432287.1"/>
    </source>
</evidence>
<dbReference type="EMBL" id="JAJISD010000014">
    <property type="protein sequence ID" value="MCC8432287.1"/>
    <property type="molecule type" value="Genomic_DNA"/>
</dbReference>
<accession>A0ABS8L1U1</accession>
<protein>
    <submittedName>
        <fullName evidence="1">Uncharacterized protein</fullName>
    </submittedName>
</protein>
<dbReference type="Proteomes" id="UP001198862">
    <property type="component" value="Unassembled WGS sequence"/>
</dbReference>
<organism evidence="1 2">
    <name type="scientific">Reyranella aquatilis</name>
    <dbReference type="NCBI Taxonomy" id="2035356"/>
    <lineage>
        <taxon>Bacteria</taxon>
        <taxon>Pseudomonadati</taxon>
        <taxon>Pseudomonadota</taxon>
        <taxon>Alphaproteobacteria</taxon>
        <taxon>Hyphomicrobiales</taxon>
        <taxon>Reyranellaceae</taxon>
        <taxon>Reyranella</taxon>
    </lineage>
</organism>
<sequence>MNSLLAPDMRIEAMGPAAIERVRRLEALALAMPQHRIETRHVFHAGLYARTVMVPAGVMITGVLIKVPTLLIVQGHAVVHVDEGPHELQGYNVITAAAGRKQALFAVADTHLTMIFATDAGDLESAERQFTDELDKLMTRKEDKACRV</sequence>
<proteinExistence type="predicted"/>
<keyword evidence="2" id="KW-1185">Reference proteome</keyword>
<dbReference type="RefSeq" id="WP_230553708.1">
    <property type="nucleotide sequence ID" value="NZ_JAJISD010000014.1"/>
</dbReference>
<gene>
    <name evidence="1" type="ORF">LJ725_25210</name>
</gene>
<name>A0ABS8L1U1_9HYPH</name>
<comment type="caution">
    <text evidence="1">The sequence shown here is derived from an EMBL/GenBank/DDBJ whole genome shotgun (WGS) entry which is preliminary data.</text>
</comment>
<reference evidence="1 2" key="1">
    <citation type="submission" date="2021-11" db="EMBL/GenBank/DDBJ databases">
        <authorList>
            <person name="Lee D.-H."/>
            <person name="Kim S.-B."/>
        </authorList>
    </citation>
    <scope>NUCLEOTIDE SEQUENCE [LARGE SCALE GENOMIC DNA]</scope>
    <source>
        <strain evidence="1 2">KCTC 52223</strain>
    </source>
</reference>